<evidence type="ECO:0000256" key="1">
    <source>
        <dbReference type="SAM" id="Phobius"/>
    </source>
</evidence>
<dbReference type="EMBL" id="PYGK01000017">
    <property type="protein sequence ID" value="PSL23802.1"/>
    <property type="molecule type" value="Genomic_DNA"/>
</dbReference>
<sequence length="304" mass="33982">MNNNDITGFIIDCLTDPGNRDKQAALNKWLEESEENQHLYAELKQLWIAAAAIPPMPFNVDEGWQELSEQMAPAARVKRMSPWKIVAAAAVLLFLAAGGWWWQTSGDDWITYATPTGDIDSITLPDSSMIHMKAGTVLAYRKLFKEREVKLLQGEAYFDVVKDPQRQFLVTADKSTVKVLGTAFNVRIESTFTEVIVFEGKISLHSGGKKLVLSSGSGNLATVSRNDDEIRHPIGNYSNQCAWATNDLVFENEEAENVASVLAAHYHLSEVKVVENLRHKRITLRLHNTPQDEALEIFAAVLDQ</sequence>
<feature type="transmembrane region" description="Helical" evidence="1">
    <location>
        <begin position="85"/>
        <end position="102"/>
    </location>
</feature>
<dbReference type="Proteomes" id="UP000240978">
    <property type="component" value="Unassembled WGS sequence"/>
</dbReference>
<dbReference type="GO" id="GO:0016989">
    <property type="term" value="F:sigma factor antagonist activity"/>
    <property type="evidence" value="ECO:0007669"/>
    <property type="project" value="TreeGrafter"/>
</dbReference>
<feature type="domain" description="FecR protein" evidence="2">
    <location>
        <begin position="111"/>
        <end position="202"/>
    </location>
</feature>
<dbReference type="AlphaFoldDB" id="A0A2P8FPZ6"/>
<comment type="caution">
    <text evidence="3">The sequence shown here is derived from an EMBL/GenBank/DDBJ whole genome shotgun (WGS) entry which is preliminary data.</text>
</comment>
<accession>A0A2P8FPZ6</accession>
<evidence type="ECO:0000259" key="2">
    <source>
        <dbReference type="Pfam" id="PF04773"/>
    </source>
</evidence>
<keyword evidence="1" id="KW-1133">Transmembrane helix</keyword>
<dbReference type="InterPro" id="IPR012373">
    <property type="entry name" value="Ferrdict_sens_TM"/>
</dbReference>
<evidence type="ECO:0000313" key="3">
    <source>
        <dbReference type="EMBL" id="PSL23802.1"/>
    </source>
</evidence>
<evidence type="ECO:0000313" key="4">
    <source>
        <dbReference type="Proteomes" id="UP000240978"/>
    </source>
</evidence>
<dbReference type="PANTHER" id="PTHR30273">
    <property type="entry name" value="PERIPLASMIC SIGNAL SENSOR AND SIGMA FACTOR ACTIVATOR FECR-RELATED"/>
    <property type="match status" value="1"/>
</dbReference>
<keyword evidence="1" id="KW-0472">Membrane</keyword>
<keyword evidence="4" id="KW-1185">Reference proteome</keyword>
<proteinExistence type="predicted"/>
<dbReference type="PIRSF" id="PIRSF018266">
    <property type="entry name" value="FecR"/>
    <property type="match status" value="1"/>
</dbReference>
<protein>
    <submittedName>
        <fullName evidence="3">FecR family protein</fullName>
    </submittedName>
</protein>
<dbReference type="InterPro" id="IPR006860">
    <property type="entry name" value="FecR"/>
</dbReference>
<name>A0A2P8FPZ6_9BACT</name>
<dbReference type="PANTHER" id="PTHR30273:SF2">
    <property type="entry name" value="PROTEIN FECR"/>
    <property type="match status" value="1"/>
</dbReference>
<dbReference type="OrthoDB" id="643763at2"/>
<dbReference type="Gene3D" id="2.60.120.1440">
    <property type="match status" value="1"/>
</dbReference>
<reference evidence="3 4" key="1">
    <citation type="submission" date="2018-03" db="EMBL/GenBank/DDBJ databases">
        <title>Genomic Encyclopedia of Archaeal and Bacterial Type Strains, Phase II (KMG-II): from individual species to whole genera.</title>
        <authorList>
            <person name="Goeker M."/>
        </authorList>
    </citation>
    <scope>NUCLEOTIDE SEQUENCE [LARGE SCALE GENOMIC DNA]</scope>
    <source>
        <strain evidence="3 4">DSM 18107</strain>
    </source>
</reference>
<organism evidence="3 4">
    <name type="scientific">Chitinophaga ginsengisoli</name>
    <dbReference type="NCBI Taxonomy" id="363837"/>
    <lineage>
        <taxon>Bacteria</taxon>
        <taxon>Pseudomonadati</taxon>
        <taxon>Bacteroidota</taxon>
        <taxon>Chitinophagia</taxon>
        <taxon>Chitinophagales</taxon>
        <taxon>Chitinophagaceae</taxon>
        <taxon>Chitinophaga</taxon>
    </lineage>
</organism>
<gene>
    <name evidence="3" type="ORF">CLV42_117160</name>
</gene>
<dbReference type="RefSeq" id="WP_106605390.1">
    <property type="nucleotide sequence ID" value="NZ_PYGK01000017.1"/>
</dbReference>
<dbReference type="Pfam" id="PF04773">
    <property type="entry name" value="FecR"/>
    <property type="match status" value="1"/>
</dbReference>
<keyword evidence="1" id="KW-0812">Transmembrane</keyword>